<name>A0A0R2LMQ6_9LACO</name>
<evidence type="ECO:0000313" key="3">
    <source>
        <dbReference type="EMBL" id="KRO01243.1"/>
    </source>
</evidence>
<keyword evidence="4" id="KW-1185">Reference proteome</keyword>
<protein>
    <recommendedName>
        <fullName evidence="5">DUF536 domain-containing protein</fullName>
    </recommendedName>
</protein>
<evidence type="ECO:0000256" key="1">
    <source>
        <dbReference type="SAM" id="Coils"/>
    </source>
</evidence>
<reference evidence="3 4" key="1">
    <citation type="journal article" date="2015" name="Genome Announc.">
        <title>Expanding the biotechnology potential of lactobacilli through comparative genomics of 213 strains and associated genera.</title>
        <authorList>
            <person name="Sun Z."/>
            <person name="Harris H.M."/>
            <person name="McCann A."/>
            <person name="Guo C."/>
            <person name="Argimon S."/>
            <person name="Zhang W."/>
            <person name="Yang X."/>
            <person name="Jeffery I.B."/>
            <person name="Cooney J.C."/>
            <person name="Kagawa T.F."/>
            <person name="Liu W."/>
            <person name="Song Y."/>
            <person name="Salvetti E."/>
            <person name="Wrobel A."/>
            <person name="Rasinkangas P."/>
            <person name="Parkhill J."/>
            <person name="Rea M.C."/>
            <person name="O'Sullivan O."/>
            <person name="Ritari J."/>
            <person name="Douillard F.P."/>
            <person name="Paul Ross R."/>
            <person name="Yang R."/>
            <person name="Briner A.E."/>
            <person name="Felis G.E."/>
            <person name="de Vos W.M."/>
            <person name="Barrangou R."/>
            <person name="Klaenhammer T.R."/>
            <person name="Caufield P.W."/>
            <person name="Cui Y."/>
            <person name="Zhang H."/>
            <person name="O'Toole P.W."/>
        </authorList>
    </citation>
    <scope>NUCLEOTIDE SEQUENCE [LARGE SCALE GENOMIC DNA]</scope>
    <source>
        <strain evidence="3 4">NBRC 103219</strain>
    </source>
</reference>
<proteinExistence type="predicted"/>
<evidence type="ECO:0000313" key="4">
    <source>
        <dbReference type="Proteomes" id="UP000051886"/>
    </source>
</evidence>
<feature type="region of interest" description="Disordered" evidence="2">
    <location>
        <begin position="125"/>
        <end position="163"/>
    </location>
</feature>
<dbReference type="EMBL" id="JQCN01000012">
    <property type="protein sequence ID" value="KRO01243.1"/>
    <property type="molecule type" value="Genomic_DNA"/>
</dbReference>
<dbReference type="AlphaFoldDB" id="A0A0R2LMQ6"/>
<accession>A0A0R2LMQ6</accession>
<feature type="compositionally biased region" description="Polar residues" evidence="2">
    <location>
        <begin position="136"/>
        <end position="145"/>
    </location>
</feature>
<evidence type="ECO:0008006" key="5">
    <source>
        <dbReference type="Google" id="ProtNLM"/>
    </source>
</evidence>
<dbReference type="OrthoDB" id="2311610at2"/>
<feature type="coiled-coil region" evidence="1">
    <location>
        <begin position="80"/>
        <end position="114"/>
    </location>
</feature>
<organism evidence="3 4">
    <name type="scientific">Ligilactobacillus pobuzihii</name>
    <dbReference type="NCBI Taxonomy" id="449659"/>
    <lineage>
        <taxon>Bacteria</taxon>
        <taxon>Bacillati</taxon>
        <taxon>Bacillota</taxon>
        <taxon>Bacilli</taxon>
        <taxon>Lactobacillales</taxon>
        <taxon>Lactobacillaceae</taxon>
        <taxon>Ligilactobacillus</taxon>
    </lineage>
</organism>
<sequence length="163" mass="19124">MTKTVKILAEELNVTPQYIQKIIKSLPETNKPTLEKHKYIIDKKAEKLIIKEVTGPKKQQTNQHKTNQKDELVSSLKDQISYLKQQIDMKDNQINELQKQNFQSQKLIDQEQQLHLSDQKRIEKLEQPVEEKEENATVQNSATDNQQEKQPKKGFLKRLFSSN</sequence>
<dbReference type="RefSeq" id="WP_017867070.1">
    <property type="nucleotide sequence ID" value="NZ_BJYB01000040.1"/>
</dbReference>
<dbReference type="Proteomes" id="UP000051886">
    <property type="component" value="Unassembled WGS sequence"/>
</dbReference>
<evidence type="ECO:0000256" key="2">
    <source>
        <dbReference type="SAM" id="MobiDB-lite"/>
    </source>
</evidence>
<dbReference type="PATRIC" id="fig|449659.4.peg.622"/>
<keyword evidence="1" id="KW-0175">Coiled coil</keyword>
<dbReference type="STRING" id="449659.IV66_GL000618"/>
<comment type="caution">
    <text evidence="3">The sequence shown here is derived from an EMBL/GenBank/DDBJ whole genome shotgun (WGS) entry which is preliminary data.</text>
</comment>
<gene>
    <name evidence="3" type="ORF">IV66_GL000618</name>
</gene>